<reference evidence="2 3" key="1">
    <citation type="submission" date="2024-01" db="EMBL/GenBank/DDBJ databases">
        <title>A draft genome for a cacao thread blight-causing isolate of Paramarasmius palmivorus.</title>
        <authorList>
            <person name="Baruah I.K."/>
            <person name="Bukari Y."/>
            <person name="Amoako-Attah I."/>
            <person name="Meinhardt L.W."/>
            <person name="Bailey B.A."/>
            <person name="Cohen S.P."/>
        </authorList>
    </citation>
    <scope>NUCLEOTIDE SEQUENCE [LARGE SCALE GENOMIC DNA]</scope>
    <source>
        <strain evidence="2 3">GH-12</strain>
    </source>
</reference>
<accession>A0AAW0CXG3</accession>
<feature type="compositionally biased region" description="Basic and acidic residues" evidence="1">
    <location>
        <begin position="398"/>
        <end position="408"/>
    </location>
</feature>
<proteinExistence type="predicted"/>
<dbReference type="Proteomes" id="UP001383192">
    <property type="component" value="Unassembled WGS sequence"/>
</dbReference>
<feature type="compositionally biased region" description="Basic and acidic residues" evidence="1">
    <location>
        <begin position="290"/>
        <end position="303"/>
    </location>
</feature>
<organism evidence="2 3">
    <name type="scientific">Paramarasmius palmivorus</name>
    <dbReference type="NCBI Taxonomy" id="297713"/>
    <lineage>
        <taxon>Eukaryota</taxon>
        <taxon>Fungi</taxon>
        <taxon>Dikarya</taxon>
        <taxon>Basidiomycota</taxon>
        <taxon>Agaricomycotina</taxon>
        <taxon>Agaricomycetes</taxon>
        <taxon>Agaricomycetidae</taxon>
        <taxon>Agaricales</taxon>
        <taxon>Marasmiineae</taxon>
        <taxon>Marasmiaceae</taxon>
        <taxon>Paramarasmius</taxon>
    </lineage>
</organism>
<name>A0AAW0CXG3_9AGAR</name>
<keyword evidence="3" id="KW-1185">Reference proteome</keyword>
<feature type="region of interest" description="Disordered" evidence="1">
    <location>
        <begin position="397"/>
        <end position="438"/>
    </location>
</feature>
<gene>
    <name evidence="2" type="ORF">VNI00_008015</name>
</gene>
<dbReference type="EMBL" id="JAYKXP010000027">
    <property type="protein sequence ID" value="KAK7043850.1"/>
    <property type="molecule type" value="Genomic_DNA"/>
</dbReference>
<sequence>MSAVLGDLNLALWTDVSSMDVNSVITDPENRERQNLKLSIRGLPHLPNIPDPVMEPQGIKLLFAHQCLMAEKIHNNFDDRLGGMGLETKDCHLAIPFSVMGRLWTHQDPNVREQGVALLQQCKKSWEKSSSNVPERVAFVTLLAKHINDTNRTSVLVEKEQAHGFVKFIHNEIITGTLYIWDIGPEWLKATRKVLQGGNLSSDYFAPLPKRRDPLRPHRLPPSSMPRFREPEANTMDIRTIDDAPVDGVGPSSSSATGRGHTASPEPHAFTLPADAQEHEDGLGSGTDSDDPRYLDSTQRGEDMGSPSHSISPERFCNKSPLVQDTHFSAGIGAAHFGVPENSVTASGSEGPCLDGTTGTPAPSLEPLGHLQVLGPVIVAANTTQDQVSHADPALIRAPERAHTREPPGHSGETFGQSSVQPPILRTNDTTANPRDVA</sequence>
<evidence type="ECO:0000313" key="3">
    <source>
        <dbReference type="Proteomes" id="UP001383192"/>
    </source>
</evidence>
<evidence type="ECO:0000256" key="1">
    <source>
        <dbReference type="SAM" id="MobiDB-lite"/>
    </source>
</evidence>
<evidence type="ECO:0000313" key="2">
    <source>
        <dbReference type="EMBL" id="KAK7043850.1"/>
    </source>
</evidence>
<feature type="region of interest" description="Disordered" evidence="1">
    <location>
        <begin position="202"/>
        <end position="317"/>
    </location>
</feature>
<protein>
    <submittedName>
        <fullName evidence="2">Uncharacterized protein</fullName>
    </submittedName>
</protein>
<feature type="compositionally biased region" description="Polar residues" evidence="1">
    <location>
        <begin position="414"/>
        <end position="438"/>
    </location>
</feature>
<dbReference type="AlphaFoldDB" id="A0AAW0CXG3"/>
<comment type="caution">
    <text evidence="2">The sequence shown here is derived from an EMBL/GenBank/DDBJ whole genome shotgun (WGS) entry which is preliminary data.</text>
</comment>